<evidence type="ECO:0008006" key="6">
    <source>
        <dbReference type="Google" id="ProtNLM"/>
    </source>
</evidence>
<evidence type="ECO:0000259" key="2">
    <source>
        <dbReference type="Pfam" id="PF04399"/>
    </source>
</evidence>
<dbReference type="Gene3D" id="1.20.1050.10">
    <property type="match status" value="1"/>
</dbReference>
<proteinExistence type="predicted"/>
<feature type="signal peptide" evidence="1">
    <location>
        <begin position="1"/>
        <end position="18"/>
    </location>
</feature>
<comment type="caution">
    <text evidence="4">The sequence shown here is derived from an EMBL/GenBank/DDBJ whole genome shotgun (WGS) entry which is preliminary data.</text>
</comment>
<dbReference type="InterPro" id="IPR036249">
    <property type="entry name" value="Thioredoxin-like_sf"/>
</dbReference>
<evidence type="ECO:0000313" key="4">
    <source>
        <dbReference type="EMBL" id="KAL3759618.1"/>
    </source>
</evidence>
<feature type="domain" description="GST N-terminal" evidence="3">
    <location>
        <begin position="61"/>
        <end position="130"/>
    </location>
</feature>
<dbReference type="SUPFAM" id="SSF52833">
    <property type="entry name" value="Thioredoxin-like"/>
    <property type="match status" value="1"/>
</dbReference>
<dbReference type="Gene3D" id="3.40.30.10">
    <property type="entry name" value="Glutaredoxin"/>
    <property type="match status" value="1"/>
</dbReference>
<dbReference type="Pfam" id="PF13417">
    <property type="entry name" value="GST_N_3"/>
    <property type="match status" value="1"/>
</dbReference>
<organism evidence="4 5">
    <name type="scientific">Discostella pseudostelligera</name>
    <dbReference type="NCBI Taxonomy" id="259834"/>
    <lineage>
        <taxon>Eukaryota</taxon>
        <taxon>Sar</taxon>
        <taxon>Stramenopiles</taxon>
        <taxon>Ochrophyta</taxon>
        <taxon>Bacillariophyta</taxon>
        <taxon>Coscinodiscophyceae</taxon>
        <taxon>Thalassiosirophycidae</taxon>
        <taxon>Stephanodiscales</taxon>
        <taxon>Stephanodiscaceae</taxon>
        <taxon>Discostella</taxon>
    </lineage>
</organism>
<accession>A0ABD3M6S7</accession>
<feature type="chain" id="PRO_5044761374" description="GST N-terminal domain-containing protein" evidence="1">
    <location>
        <begin position="19"/>
        <end position="304"/>
    </location>
</feature>
<reference evidence="4 5" key="1">
    <citation type="submission" date="2024-10" db="EMBL/GenBank/DDBJ databases">
        <title>Updated reference genomes for cyclostephanoid diatoms.</title>
        <authorList>
            <person name="Roberts W.R."/>
            <person name="Alverson A.J."/>
        </authorList>
    </citation>
    <scope>NUCLEOTIDE SEQUENCE [LARGE SCALE GENOMIC DNA]</scope>
    <source>
        <strain evidence="4 5">AJA232-27</strain>
    </source>
</reference>
<dbReference type="InterPro" id="IPR007494">
    <property type="entry name" value="Glutaredoxin2_C"/>
</dbReference>
<keyword evidence="5" id="KW-1185">Reference proteome</keyword>
<dbReference type="SUPFAM" id="SSF47616">
    <property type="entry name" value="GST C-terminal domain-like"/>
    <property type="match status" value="1"/>
</dbReference>
<dbReference type="AlphaFoldDB" id="A0ABD3M6S7"/>
<sequence>MKISILISLAATVSSVAGFAAPVSQRYASSSSALGMSTATEPSAPFVKPSTRIIREQLPILYVYDHCPFCVRVRFAMGVKNIKHTLHFLANDDVATPTKLVGKKIAPIFEWPEEKLIMSESLDIIAKVDADERFGPTNLFLPATGRKDIKAWQKSVQEVLRTLQRPRYVATGLMPEFQQLESRHAFVKNHQLPPYEKAEWKGDGTPENPGFSMETKLKLYAEAMASDPAPLIEDLNARLVELDDMLYSEHYCSEGGLSLDDVDLWSRLRSITIIKGVTWPTKLRNYMDNWSALADVSLYDEMAL</sequence>
<name>A0ABD3M6S7_9STRA</name>
<gene>
    <name evidence="4" type="ORF">ACHAWU_009765</name>
</gene>
<dbReference type="Pfam" id="PF04399">
    <property type="entry name" value="Glutaredoxin2_C"/>
    <property type="match status" value="1"/>
</dbReference>
<feature type="domain" description="Glutaredoxin 2 C-terminal" evidence="2">
    <location>
        <begin position="216"/>
        <end position="303"/>
    </location>
</feature>
<dbReference type="InterPro" id="IPR004045">
    <property type="entry name" value="Glutathione_S-Trfase_N"/>
</dbReference>
<dbReference type="InterPro" id="IPR036282">
    <property type="entry name" value="Glutathione-S-Trfase_C_sf"/>
</dbReference>
<dbReference type="EMBL" id="JALLBG020000199">
    <property type="protein sequence ID" value="KAL3759618.1"/>
    <property type="molecule type" value="Genomic_DNA"/>
</dbReference>
<evidence type="ECO:0000259" key="3">
    <source>
        <dbReference type="Pfam" id="PF13417"/>
    </source>
</evidence>
<evidence type="ECO:0000313" key="5">
    <source>
        <dbReference type="Proteomes" id="UP001530293"/>
    </source>
</evidence>
<keyword evidence="1" id="KW-0732">Signal</keyword>
<evidence type="ECO:0000256" key="1">
    <source>
        <dbReference type="SAM" id="SignalP"/>
    </source>
</evidence>
<protein>
    <recommendedName>
        <fullName evidence="6">GST N-terminal domain-containing protein</fullName>
    </recommendedName>
</protein>
<dbReference type="Proteomes" id="UP001530293">
    <property type="component" value="Unassembled WGS sequence"/>
</dbReference>